<feature type="region of interest" description="Disordered" evidence="1">
    <location>
        <begin position="1"/>
        <end position="77"/>
    </location>
</feature>
<dbReference type="GeneID" id="51862565"/>
<keyword evidence="2" id="KW-0812">Transmembrane</keyword>
<accession>F2RKN7</accession>
<feature type="compositionally biased region" description="Pro residues" evidence="1">
    <location>
        <begin position="37"/>
        <end position="77"/>
    </location>
</feature>
<sequence length="360" mass="38280">MTDLAETRPAGARDGEPSTASAEPLETAPEPAAGPVTPAPEPAAEPVTPAPEPAAEPVTPAPGPAAEPAEPVEPPAPPVRSRAVRLLRLVAYVALPAELVLFVVLLGGVPIPRGVFAVSEVVLLALLLAEGLTYLRLRRRGLSRRAAVAELVPESVLRIMGHELRIMASLGRWVARRPVDVADADAVFPHARDQAALMYGFAFVCLVESAGMSYLLADWPVVHAIVLVLDVYTVLFVLGLQAAAVTRPHTLTGDVLRLRQAAHVDVSVPLDRIASVRHELLFTHDKKAEGELNLAVGSQTSVTVELTEPVDAPRFFGASRPVRLIRCHADDARALYRALDEAVTRVRTAPSPSPGPPPRA</sequence>
<dbReference type="HOGENOM" id="CLU_065811_0_0_11"/>
<dbReference type="KEGG" id="sve:SVEN_1989"/>
<evidence type="ECO:0000313" key="4">
    <source>
        <dbReference type="Proteomes" id="UP000006854"/>
    </source>
</evidence>
<feature type="compositionally biased region" description="Low complexity" evidence="1">
    <location>
        <begin position="20"/>
        <end position="36"/>
    </location>
</feature>
<feature type="transmembrane region" description="Helical" evidence="2">
    <location>
        <begin position="115"/>
        <end position="135"/>
    </location>
</feature>
<dbReference type="RefSeq" id="WP_015033194.1">
    <property type="nucleotide sequence ID" value="NC_018750.1"/>
</dbReference>
<keyword evidence="2" id="KW-0472">Membrane</keyword>
<name>F2RKN7_STRVP</name>
<evidence type="ECO:0000313" key="3">
    <source>
        <dbReference type="EMBL" id="CCA55276.1"/>
    </source>
</evidence>
<evidence type="ECO:0000256" key="2">
    <source>
        <dbReference type="SAM" id="Phobius"/>
    </source>
</evidence>
<dbReference type="eggNOG" id="ENOG502Z7JX">
    <property type="taxonomic scope" value="Bacteria"/>
</dbReference>
<dbReference type="EMBL" id="FR845719">
    <property type="protein sequence ID" value="CCA55276.1"/>
    <property type="molecule type" value="Genomic_DNA"/>
</dbReference>
<feature type="transmembrane region" description="Helical" evidence="2">
    <location>
        <begin position="221"/>
        <end position="240"/>
    </location>
</feature>
<dbReference type="PATRIC" id="fig|953739.5.peg.4144"/>
<keyword evidence="2" id="KW-1133">Transmembrane helix</keyword>
<proteinExistence type="predicted"/>
<feature type="transmembrane region" description="Helical" evidence="2">
    <location>
        <begin position="89"/>
        <end position="109"/>
    </location>
</feature>
<dbReference type="AlphaFoldDB" id="F2RKN7"/>
<dbReference type="Proteomes" id="UP000006854">
    <property type="component" value="Chromosome"/>
</dbReference>
<protein>
    <submittedName>
        <fullName evidence="3">Integral membrane protein</fullName>
    </submittedName>
</protein>
<reference evidence="3 4" key="1">
    <citation type="journal article" date="2011" name="BMC Genomics">
        <title>Genome-wide analysis of the role of GlnR in Streptomyces venezuelae provides new insights into global nitrogen regulation in actinomycetes.</title>
        <authorList>
            <person name="Pullan S.T."/>
            <person name="Bibb M.J."/>
            <person name="Merrick M."/>
        </authorList>
    </citation>
    <scope>NUCLEOTIDE SEQUENCE [LARGE SCALE GENOMIC DNA]</scope>
    <source>
        <strain evidence="3">ATCC 10712</strain>
    </source>
</reference>
<evidence type="ECO:0000256" key="1">
    <source>
        <dbReference type="SAM" id="MobiDB-lite"/>
    </source>
</evidence>
<gene>
    <name evidence="3" type="ordered locus">SVEN_1989</name>
</gene>
<keyword evidence="4" id="KW-1185">Reference proteome</keyword>
<organism evidence="3 4">
    <name type="scientific">Streptomyces venezuelae (strain ATCC 10712 / CBS 650.69 / DSM 40230 / JCM 4526 / NBRC 13096 / PD 04745)</name>
    <dbReference type="NCBI Taxonomy" id="953739"/>
    <lineage>
        <taxon>Bacteria</taxon>
        <taxon>Bacillati</taxon>
        <taxon>Actinomycetota</taxon>
        <taxon>Actinomycetes</taxon>
        <taxon>Kitasatosporales</taxon>
        <taxon>Streptomycetaceae</taxon>
        <taxon>Streptomyces</taxon>
    </lineage>
</organism>
<feature type="transmembrane region" description="Helical" evidence="2">
    <location>
        <begin position="196"/>
        <end position="215"/>
    </location>
</feature>
<dbReference type="STRING" id="953739.SVEN_1989"/>